<feature type="domain" description="SCA7" evidence="2">
    <location>
        <begin position="345"/>
        <end position="412"/>
    </location>
</feature>
<dbReference type="InterPro" id="IPR013243">
    <property type="entry name" value="SCA7_dom"/>
</dbReference>
<dbReference type="GeneID" id="108715930"/>
<dbReference type="PANTHER" id="PTHR15117:SF2">
    <property type="entry name" value="ATAXIN-7"/>
    <property type="match status" value="1"/>
</dbReference>
<dbReference type="Proteomes" id="UP000186698">
    <property type="component" value="Chromosome 4S"/>
</dbReference>
<feature type="compositionally biased region" description="Acidic residues" evidence="1">
    <location>
        <begin position="504"/>
        <end position="513"/>
    </location>
</feature>
<accession>A0A8J0V7J0</accession>
<feature type="region of interest" description="Disordered" evidence="1">
    <location>
        <begin position="632"/>
        <end position="753"/>
    </location>
</feature>
<dbReference type="KEGG" id="xla:108715930"/>
<feature type="compositionally biased region" description="Basic residues" evidence="1">
    <location>
        <begin position="671"/>
        <end position="681"/>
    </location>
</feature>
<evidence type="ECO:0000313" key="4">
    <source>
        <dbReference type="RefSeq" id="XP_018116987.1"/>
    </source>
</evidence>
<dbReference type="InterPro" id="IPR052237">
    <property type="entry name" value="Ataxin-7-like_regulator"/>
</dbReference>
<feature type="compositionally biased region" description="Polar residues" evidence="1">
    <location>
        <begin position="430"/>
        <end position="443"/>
    </location>
</feature>
<name>A0A8J0V7J0_XENLA</name>
<feature type="compositionally biased region" description="Low complexity" evidence="1">
    <location>
        <begin position="640"/>
        <end position="669"/>
    </location>
</feature>
<feature type="compositionally biased region" description="Low complexity" evidence="1">
    <location>
        <begin position="740"/>
        <end position="753"/>
    </location>
</feature>
<dbReference type="OrthoDB" id="21678at2759"/>
<feature type="compositionally biased region" description="Low complexity" evidence="1">
    <location>
        <begin position="223"/>
        <end position="232"/>
    </location>
</feature>
<feature type="compositionally biased region" description="Polar residues" evidence="1">
    <location>
        <begin position="41"/>
        <end position="50"/>
    </location>
</feature>
<dbReference type="PANTHER" id="PTHR15117">
    <property type="entry name" value="ATAXIN 7 RELATED"/>
    <property type="match status" value="1"/>
</dbReference>
<evidence type="ECO:0000313" key="3">
    <source>
        <dbReference type="Proteomes" id="UP000186698"/>
    </source>
</evidence>
<feature type="region of interest" description="Disordered" evidence="1">
    <location>
        <begin position="404"/>
        <end position="523"/>
    </location>
</feature>
<dbReference type="PROSITE" id="PS51505">
    <property type="entry name" value="SCA7"/>
    <property type="match status" value="1"/>
</dbReference>
<dbReference type="CTD" id="108715930"/>
<dbReference type="Xenbase" id="XB-GENE-17330346">
    <property type="gene designation" value="atxn7.S"/>
</dbReference>
<protein>
    <submittedName>
        <fullName evidence="4">Ataxin-7 isoform X1</fullName>
    </submittedName>
</protein>
<feature type="compositionally biased region" description="Low complexity" evidence="1">
    <location>
        <begin position="74"/>
        <end position="83"/>
    </location>
</feature>
<feature type="compositionally biased region" description="Basic and acidic residues" evidence="1">
    <location>
        <begin position="330"/>
        <end position="339"/>
    </location>
</feature>
<sequence>MQQREPERQAAAWRPLSQPRSRLPYKLPPVSGGPAPPVYSRTHSPSQASSGPAAERMSERAEDDVTGEQRRAAVRQQQRRQQQGESSMAAGGDRTSLPSPGAMLGQPWAHWVDTVKLHGLEELEESWKECDKKREAMRLSREDMAIFGLCPAYDEFYLVMCSHCNQVIKPQAFQSHYERRHSSVNKMPVTPPTSSMNSLYSTVSSKMKPSGGGCSITRPPAGSSASSNSKLIKSPKDKLQIGGSNRSMHPVQHSKTPQEKIMTPSVKVEKIHPNPKIDGVLKSTTGPACSSTVSSSIKTGLNCPSIPKPPLPSPGHIPNGKGILSTTPFSEKKPDDTNNRKYLHKRLSDREFDPDIHCGVVDVETKKPCTRSLTCKTHSLGYRRAVQGRKKRFDVLLAEHKNKTREKELLRHSEHQQQASALREPHPLPSKSSQELHQNSHGLTSPEAKPSITNKAKPHNPSLPRPSVYPATHGGNAPSDSPSLHESPQPLVSAAEPACRLSSDEGEGDEKEESAEKLDCHYSDHHPRPAAYCRFGSRQIGRGYYVFDKRWDHIRCALNFMVDKHLNSQMWRKIPPASSNSSSQAPHRSSTNATSNSVKSTGFLSHGTSPPVTATSPCLSLDKVSSSHATPLNCHPVGASDSVSSMQSRQVSSSPSTPSVLSPLPSPHSNKPQKLKNPKSLKPKETPASSTNCSSASSNNSSSGGGSGKKRKTSTPPQLLVHPPHSTESVRKNCALNSGTHHSPTTNSSQSSSHAIGLNFVNSKCNSVSLKHDQSGRGPPTGNSAESIKRMSVVMNSSDSTLSLGPFVHQAGEQTVNSHNSFSHSHASLDKLMGKKRRCLAGTSSITNNTSKSSKVAKLPPVNNNVHSKHNNVIAGTQALTNNSLRHQPKARP</sequence>
<dbReference type="RefSeq" id="XP_018116987.1">
    <property type="nucleotide sequence ID" value="XM_018261498.2"/>
</dbReference>
<dbReference type="AGR" id="Xenbase:XB-GENE-17330346"/>
<evidence type="ECO:0000313" key="5">
    <source>
        <dbReference type="Xenbase" id="XB-GENE-17330346"/>
    </source>
</evidence>
<dbReference type="Gene3D" id="6.10.140.670">
    <property type="match status" value="1"/>
</dbReference>
<evidence type="ECO:0000259" key="2">
    <source>
        <dbReference type="PROSITE" id="PS51505"/>
    </source>
</evidence>
<dbReference type="AlphaFoldDB" id="A0A8J0V7J0"/>
<feature type="region of interest" description="Disordered" evidence="1">
    <location>
        <begin position="573"/>
        <end position="612"/>
    </location>
</feature>
<feature type="region of interest" description="Disordered" evidence="1">
    <location>
        <begin position="209"/>
        <end position="258"/>
    </location>
</feature>
<feature type="region of interest" description="Disordered" evidence="1">
    <location>
        <begin position="309"/>
        <end position="339"/>
    </location>
</feature>
<feature type="compositionally biased region" description="Basic and acidic residues" evidence="1">
    <location>
        <begin position="404"/>
        <end position="415"/>
    </location>
</feature>
<reference evidence="4" key="1">
    <citation type="submission" date="2025-08" db="UniProtKB">
        <authorList>
            <consortium name="RefSeq"/>
        </authorList>
    </citation>
    <scope>IDENTIFICATION</scope>
    <source>
        <strain evidence="4">J_2021</strain>
        <tissue evidence="4">Erythrocytes</tissue>
    </source>
</reference>
<proteinExistence type="predicted"/>
<evidence type="ECO:0000256" key="1">
    <source>
        <dbReference type="SAM" id="MobiDB-lite"/>
    </source>
</evidence>
<feature type="region of interest" description="Disordered" evidence="1">
    <location>
        <begin position="1"/>
        <end position="105"/>
    </location>
</feature>
<feature type="compositionally biased region" description="Polar residues" evidence="1">
    <location>
        <begin position="591"/>
        <end position="612"/>
    </location>
</feature>
<keyword evidence="3" id="KW-1185">Reference proteome</keyword>
<dbReference type="Pfam" id="PF08313">
    <property type="entry name" value="SCA7"/>
    <property type="match status" value="1"/>
</dbReference>
<feature type="compositionally biased region" description="Low complexity" evidence="1">
    <location>
        <begin position="689"/>
        <end position="702"/>
    </location>
</feature>
<feature type="compositionally biased region" description="Low complexity" evidence="1">
    <location>
        <begin position="578"/>
        <end position="590"/>
    </location>
</feature>
<feature type="compositionally biased region" description="Basic and acidic residues" evidence="1">
    <location>
        <begin position="514"/>
        <end position="523"/>
    </location>
</feature>
<gene>
    <name evidence="4 5" type="primary">atxn7.S</name>
</gene>
<organism evidence="3 4">
    <name type="scientific">Xenopus laevis</name>
    <name type="common">African clawed frog</name>
    <dbReference type="NCBI Taxonomy" id="8355"/>
    <lineage>
        <taxon>Eukaryota</taxon>
        <taxon>Metazoa</taxon>
        <taxon>Chordata</taxon>
        <taxon>Craniata</taxon>
        <taxon>Vertebrata</taxon>
        <taxon>Euteleostomi</taxon>
        <taxon>Amphibia</taxon>
        <taxon>Batrachia</taxon>
        <taxon>Anura</taxon>
        <taxon>Pipoidea</taxon>
        <taxon>Pipidae</taxon>
        <taxon>Xenopodinae</taxon>
        <taxon>Xenopus</taxon>
        <taxon>Xenopus</taxon>
    </lineage>
</organism>